<gene>
    <name evidence="1" type="ORF">ABB25_09385</name>
</gene>
<evidence type="ECO:0000313" key="1">
    <source>
        <dbReference type="EMBL" id="KRG57573.1"/>
    </source>
</evidence>
<dbReference type="InterPro" id="IPR052705">
    <property type="entry name" value="Gliding_Motility_GTPase"/>
</dbReference>
<dbReference type="PATRIC" id="fig|266128.3.peg.743"/>
<comment type="caution">
    <text evidence="1">The sequence shown here is derived from an EMBL/GenBank/DDBJ whole genome shotgun (WGS) entry which is preliminary data.</text>
</comment>
<dbReference type="SUPFAM" id="SSF52540">
    <property type="entry name" value="P-loop containing nucleoside triphosphate hydrolases"/>
    <property type="match status" value="1"/>
</dbReference>
<proteinExistence type="predicted"/>
<dbReference type="OrthoDB" id="4319884at2"/>
<dbReference type="InterPro" id="IPR027417">
    <property type="entry name" value="P-loop_NTPase"/>
</dbReference>
<protein>
    <submittedName>
        <fullName evidence="1">GTPase</fullName>
    </submittedName>
</protein>
<dbReference type="PANTHER" id="PTHR42708">
    <property type="entry name" value="ATP/GTP-BINDING PROTEIN-RELATED"/>
    <property type="match status" value="1"/>
</dbReference>
<dbReference type="RefSeq" id="WP_057666157.1">
    <property type="nucleotide sequence ID" value="NZ_LDJH01000014.1"/>
</dbReference>
<evidence type="ECO:0000313" key="2">
    <source>
        <dbReference type="Proteomes" id="UP000051254"/>
    </source>
</evidence>
<reference evidence="1 2" key="1">
    <citation type="submission" date="2015-05" db="EMBL/GenBank/DDBJ databases">
        <title>Genome sequencing and analysis of members of genus Stenotrophomonas.</title>
        <authorList>
            <person name="Patil P.P."/>
            <person name="Midha S."/>
            <person name="Patil P.B."/>
        </authorList>
    </citation>
    <scope>NUCLEOTIDE SEQUENCE [LARGE SCALE GENOMIC DNA]</scope>
    <source>
        <strain evidence="1 2">DSM 17805</strain>
    </source>
</reference>
<organism evidence="1 2">
    <name type="scientific">Stenotrophomonas koreensis</name>
    <dbReference type="NCBI Taxonomy" id="266128"/>
    <lineage>
        <taxon>Bacteria</taxon>
        <taxon>Pseudomonadati</taxon>
        <taxon>Pseudomonadota</taxon>
        <taxon>Gammaproteobacteria</taxon>
        <taxon>Lysobacterales</taxon>
        <taxon>Lysobacteraceae</taxon>
        <taxon>Stenotrophomonas</taxon>
    </lineage>
</organism>
<dbReference type="PANTHER" id="PTHR42708:SF1">
    <property type="entry name" value="GLIDING MOTILITY PROTEIN MGLA"/>
    <property type="match status" value="1"/>
</dbReference>
<sequence>MNLPANKLVFVGGMGAGKTTAIRAISDIEPVSTEMPLSQDAQDEKVETTVALDYSSIELDDGELLHIYGVPGQRYLDFMWPMVCEGALGIIVLVNAAGQQRVSSTIELLQEFSRIAPDASLAVGLTRTDQHGEVLIPQFRQALFAAGFRLPVMRVDARDPAQVTFLVRSLLSYRYAGGH</sequence>
<name>A0A0R0BK71_9GAMM</name>
<dbReference type="CDD" id="cd00882">
    <property type="entry name" value="Ras_like_GTPase"/>
    <property type="match status" value="1"/>
</dbReference>
<dbReference type="Proteomes" id="UP000051254">
    <property type="component" value="Unassembled WGS sequence"/>
</dbReference>
<keyword evidence="2" id="KW-1185">Reference proteome</keyword>
<dbReference type="EMBL" id="LDJH01000014">
    <property type="protein sequence ID" value="KRG57573.1"/>
    <property type="molecule type" value="Genomic_DNA"/>
</dbReference>
<dbReference type="Gene3D" id="3.40.50.300">
    <property type="entry name" value="P-loop containing nucleotide triphosphate hydrolases"/>
    <property type="match status" value="1"/>
</dbReference>
<accession>A0A0R0BK71</accession>
<dbReference type="STRING" id="266128.ABB25_09385"/>
<dbReference type="AlphaFoldDB" id="A0A0R0BK71"/>